<comment type="caution">
    <text evidence="2">The sequence shown here is derived from an EMBL/GenBank/DDBJ whole genome shotgun (WGS) entry which is preliminary data.</text>
</comment>
<sequence length="70" mass="8100">MDRIPVSSSNIASIGYDENQMVLEVEFLNGRIYHYEGVPEYVFKDFLNSGSKGSFFHSNIRNTYPYSRVL</sequence>
<dbReference type="AlphaFoldDB" id="A0A0F9TYI4"/>
<reference evidence="2" key="1">
    <citation type="journal article" date="2015" name="Nature">
        <title>Complex archaea that bridge the gap between prokaryotes and eukaryotes.</title>
        <authorList>
            <person name="Spang A."/>
            <person name="Saw J.H."/>
            <person name="Jorgensen S.L."/>
            <person name="Zaremba-Niedzwiedzka K."/>
            <person name="Martijn J."/>
            <person name="Lind A.E."/>
            <person name="van Eijk R."/>
            <person name="Schleper C."/>
            <person name="Guy L."/>
            <person name="Ettema T.J."/>
        </authorList>
    </citation>
    <scope>NUCLEOTIDE SEQUENCE</scope>
</reference>
<name>A0A0F9TYI4_9ZZZZ</name>
<dbReference type="Pfam" id="PF13619">
    <property type="entry name" value="KTSC"/>
    <property type="match status" value="1"/>
</dbReference>
<organism evidence="2">
    <name type="scientific">marine sediment metagenome</name>
    <dbReference type="NCBI Taxonomy" id="412755"/>
    <lineage>
        <taxon>unclassified sequences</taxon>
        <taxon>metagenomes</taxon>
        <taxon>ecological metagenomes</taxon>
    </lineage>
</organism>
<gene>
    <name evidence="2" type="ORF">LCGC14_0594890</name>
</gene>
<evidence type="ECO:0000259" key="1">
    <source>
        <dbReference type="Pfam" id="PF13619"/>
    </source>
</evidence>
<dbReference type="EMBL" id="LAZR01000939">
    <property type="protein sequence ID" value="KKN54196.1"/>
    <property type="molecule type" value="Genomic_DNA"/>
</dbReference>
<proteinExistence type="predicted"/>
<evidence type="ECO:0000313" key="2">
    <source>
        <dbReference type="EMBL" id="KKN54196.1"/>
    </source>
</evidence>
<feature type="domain" description="KTSC" evidence="1">
    <location>
        <begin position="7"/>
        <end position="64"/>
    </location>
</feature>
<accession>A0A0F9TYI4</accession>
<protein>
    <recommendedName>
        <fullName evidence="1">KTSC domain-containing protein</fullName>
    </recommendedName>
</protein>
<dbReference type="InterPro" id="IPR025309">
    <property type="entry name" value="KTSC_dom"/>
</dbReference>